<dbReference type="InterPro" id="IPR007219">
    <property type="entry name" value="XnlR_reg_dom"/>
</dbReference>
<dbReference type="Proteomes" id="UP001498771">
    <property type="component" value="Unassembled WGS sequence"/>
</dbReference>
<evidence type="ECO:0000313" key="10">
    <source>
        <dbReference type="Proteomes" id="UP001498771"/>
    </source>
</evidence>
<evidence type="ECO:0000256" key="5">
    <source>
        <dbReference type="ARBA" id="ARBA00023163"/>
    </source>
</evidence>
<feature type="compositionally biased region" description="Polar residues" evidence="7">
    <location>
        <begin position="240"/>
        <end position="262"/>
    </location>
</feature>
<feature type="compositionally biased region" description="Polar residues" evidence="7">
    <location>
        <begin position="723"/>
        <end position="772"/>
    </location>
</feature>
<dbReference type="InterPro" id="IPR036864">
    <property type="entry name" value="Zn2-C6_fun-type_DNA-bd_sf"/>
</dbReference>
<feature type="compositionally biased region" description="Polar residues" evidence="7">
    <location>
        <begin position="174"/>
        <end position="183"/>
    </location>
</feature>
<keyword evidence="2" id="KW-0862">Zinc</keyword>
<feature type="compositionally biased region" description="Polar residues" evidence="7">
    <location>
        <begin position="818"/>
        <end position="828"/>
    </location>
</feature>
<evidence type="ECO:0000256" key="4">
    <source>
        <dbReference type="ARBA" id="ARBA00023125"/>
    </source>
</evidence>
<keyword evidence="6" id="KW-0539">Nucleus</keyword>
<accession>A0ABR1FBZ8</accession>
<feature type="region of interest" description="Disordered" evidence="7">
    <location>
        <begin position="62"/>
        <end position="191"/>
    </location>
</feature>
<keyword evidence="1" id="KW-0479">Metal-binding</keyword>
<evidence type="ECO:0000259" key="8">
    <source>
        <dbReference type="PROSITE" id="PS50048"/>
    </source>
</evidence>
<dbReference type="CDD" id="cd00067">
    <property type="entry name" value="GAL4"/>
    <property type="match status" value="1"/>
</dbReference>
<feature type="region of interest" description="Disordered" evidence="7">
    <location>
        <begin position="224"/>
        <end position="285"/>
    </location>
</feature>
<gene>
    <name evidence="9" type="ORF">BZA70DRAFT_271143</name>
</gene>
<dbReference type="Gene3D" id="4.10.240.10">
    <property type="entry name" value="Zn(2)-C6 fungal-type DNA-binding domain"/>
    <property type="match status" value="1"/>
</dbReference>
<keyword evidence="10" id="KW-1185">Reference proteome</keyword>
<evidence type="ECO:0000256" key="7">
    <source>
        <dbReference type="SAM" id="MobiDB-lite"/>
    </source>
</evidence>
<proteinExistence type="predicted"/>
<dbReference type="PANTHER" id="PTHR47171">
    <property type="entry name" value="FARA-RELATED"/>
    <property type="match status" value="1"/>
</dbReference>
<feature type="compositionally biased region" description="Low complexity" evidence="7">
    <location>
        <begin position="263"/>
        <end position="277"/>
    </location>
</feature>
<dbReference type="InterPro" id="IPR052073">
    <property type="entry name" value="Amide_Lactam_Regulators"/>
</dbReference>
<feature type="compositionally biased region" description="Polar residues" evidence="7">
    <location>
        <begin position="94"/>
        <end position="105"/>
    </location>
</feature>
<comment type="caution">
    <text evidence="9">The sequence shown here is derived from an EMBL/GenBank/DDBJ whole genome shotgun (WGS) entry which is preliminary data.</text>
</comment>
<dbReference type="PROSITE" id="PS00463">
    <property type="entry name" value="ZN2_CY6_FUNGAL_1"/>
    <property type="match status" value="1"/>
</dbReference>
<keyword evidence="4" id="KW-0238">DNA-binding</keyword>
<evidence type="ECO:0000256" key="3">
    <source>
        <dbReference type="ARBA" id="ARBA00023015"/>
    </source>
</evidence>
<dbReference type="SUPFAM" id="SSF57701">
    <property type="entry name" value="Zn2/Cys6 DNA-binding domain"/>
    <property type="match status" value="1"/>
</dbReference>
<protein>
    <recommendedName>
        <fullName evidence="8">Zn(2)-C6 fungal-type domain-containing protein</fullName>
    </recommendedName>
</protein>
<organism evidence="9 10">
    <name type="scientific">Myxozyma melibiosi</name>
    <dbReference type="NCBI Taxonomy" id="54550"/>
    <lineage>
        <taxon>Eukaryota</taxon>
        <taxon>Fungi</taxon>
        <taxon>Dikarya</taxon>
        <taxon>Ascomycota</taxon>
        <taxon>Saccharomycotina</taxon>
        <taxon>Lipomycetes</taxon>
        <taxon>Lipomycetales</taxon>
        <taxon>Lipomycetaceae</taxon>
        <taxon>Myxozyma</taxon>
    </lineage>
</organism>
<keyword evidence="5" id="KW-0804">Transcription</keyword>
<dbReference type="SMART" id="SM00906">
    <property type="entry name" value="Fungal_trans"/>
    <property type="match status" value="1"/>
</dbReference>
<dbReference type="EMBL" id="JBBJBU010000001">
    <property type="protein sequence ID" value="KAK7207382.1"/>
    <property type="molecule type" value="Genomic_DNA"/>
</dbReference>
<feature type="compositionally biased region" description="Acidic residues" evidence="7">
    <location>
        <begin position="62"/>
        <end position="71"/>
    </location>
</feature>
<evidence type="ECO:0000256" key="6">
    <source>
        <dbReference type="ARBA" id="ARBA00023242"/>
    </source>
</evidence>
<feature type="compositionally biased region" description="Polar residues" evidence="7">
    <location>
        <begin position="113"/>
        <end position="132"/>
    </location>
</feature>
<dbReference type="GeneID" id="90036945"/>
<dbReference type="InterPro" id="IPR001138">
    <property type="entry name" value="Zn2Cys6_DnaBD"/>
</dbReference>
<keyword evidence="3" id="KW-0805">Transcription regulation</keyword>
<dbReference type="Pfam" id="PF04082">
    <property type="entry name" value="Fungal_trans"/>
    <property type="match status" value="1"/>
</dbReference>
<feature type="region of interest" description="Disordered" evidence="7">
    <location>
        <begin position="814"/>
        <end position="859"/>
    </location>
</feature>
<evidence type="ECO:0000256" key="1">
    <source>
        <dbReference type="ARBA" id="ARBA00022723"/>
    </source>
</evidence>
<dbReference type="RefSeq" id="XP_064770415.1">
    <property type="nucleotide sequence ID" value="XM_064911433.1"/>
</dbReference>
<dbReference type="CDD" id="cd12148">
    <property type="entry name" value="fungal_TF_MHR"/>
    <property type="match status" value="1"/>
</dbReference>
<feature type="region of interest" description="Disordered" evidence="7">
    <location>
        <begin position="681"/>
        <end position="772"/>
    </location>
</feature>
<feature type="domain" description="Zn(2)-C6 fungal-type" evidence="8">
    <location>
        <begin position="20"/>
        <end position="53"/>
    </location>
</feature>
<dbReference type="PROSITE" id="PS50048">
    <property type="entry name" value="ZN2_CY6_FUNGAL_2"/>
    <property type="match status" value="1"/>
</dbReference>
<dbReference type="PANTHER" id="PTHR47171:SF6">
    <property type="entry name" value="SPECIFIC TRANSCRIPTION FACTOR, PUTATIVE (AFU_ORTHOLOGUE AFUA_2G06130)-RELATED"/>
    <property type="match status" value="1"/>
</dbReference>
<evidence type="ECO:0000313" key="9">
    <source>
        <dbReference type="EMBL" id="KAK7207382.1"/>
    </source>
</evidence>
<sequence length="884" mass="96019">MFVFPANDDSYRKRRRAHKACEQCKRRRKRCEAPFKNHERCAPCTKAGISCSLVAAAARNDDLDDDDDDVEQTSASIKTDVTPVRPPLVRSHSAETPRSASSSHYSILKPSRPQLSTTVTTSSTDPLATTISAGLDPSISLRSPQLSPFAPNHSDNDPHLSSSLAALNLPFGSPPSQIRSSAPNYKGKSASSPAASAAATAAAAAAPVASSTAAVFEDTIATPAAHEHMTARPTKKSKLTGANSSFSASVATDPTTSTTAGGSTIPTDTTFDSDTSSRVPTEPTAVGSTRFIGDLDPASVILTLRNVEKDEIGVWVKGASIHQPLNKHLLTYLDSLHAFDLPPKRDREGLIHTYFKFLHPLLPLLDKTAFLKMHARDECPTLLLHAVLLSACRHPSARKYLQSRSPRYFASLTATKIRALMFAEIERDKLTVVRVLALLSLHSEGSDGLEKSCSDLEKAFHYAHFLGIHHERRSHPDQAPMRRLWWCLWCLDRISACVSARPVISRLDDVGVSGLREDEEGWLPKLYEVCKLLDSVIAMYRPMGSTLPPEVDFEVTYGDSDDSPIAALLHLLRHAACILAHKRAPESPEANAAMLLHSTRQILYIVKTVPALPPLPAVPYAVSLTLTVYLRLFPSPEAIEGWHESCAVLDDLSKTWWVAEAMGGMARSVFRKLEENLADRQTEEAAPAPVAHNFKTRGNAANSKKRKETKGAKSGVSFAEPSVSYTNQIPSPSGANNDPPSIYRQTPGDTSTPSTQAPTISVPASTSLDAPTPSLETQFLEMFSDLPNPTSFLDQALMLDDIEADIWIPNLQFDDPNDTNSSITAIAPSTSGSNTNNHDTNNNNHTSGSNNQASSSMSSRFNGDDFFNIPGFHPASSDESMRFF</sequence>
<feature type="compositionally biased region" description="Low complexity" evidence="7">
    <location>
        <begin position="829"/>
        <end position="859"/>
    </location>
</feature>
<evidence type="ECO:0000256" key="2">
    <source>
        <dbReference type="ARBA" id="ARBA00022833"/>
    </source>
</evidence>
<name>A0ABR1FBZ8_9ASCO</name>
<reference evidence="9 10" key="1">
    <citation type="submission" date="2024-03" db="EMBL/GenBank/DDBJ databases">
        <title>Genome-scale model development and genomic sequencing of the oleaginous clade Lipomyces.</title>
        <authorList>
            <consortium name="Lawrence Berkeley National Laboratory"/>
            <person name="Czajka J.J."/>
            <person name="Han Y."/>
            <person name="Kim J."/>
            <person name="Mondo S.J."/>
            <person name="Hofstad B.A."/>
            <person name="Robles A."/>
            <person name="Haridas S."/>
            <person name="Riley R."/>
            <person name="LaButti K."/>
            <person name="Pangilinan J."/>
            <person name="Andreopoulos W."/>
            <person name="Lipzen A."/>
            <person name="Yan J."/>
            <person name="Wang M."/>
            <person name="Ng V."/>
            <person name="Grigoriev I.V."/>
            <person name="Spatafora J.W."/>
            <person name="Magnuson J.K."/>
            <person name="Baker S.E."/>
            <person name="Pomraning K.R."/>
        </authorList>
    </citation>
    <scope>NUCLEOTIDE SEQUENCE [LARGE SCALE GENOMIC DNA]</scope>
    <source>
        <strain evidence="9 10">Phaff 52-87</strain>
    </source>
</reference>